<dbReference type="AlphaFoldDB" id="A0A921ZPK4"/>
<keyword evidence="4" id="KW-1185">Reference proteome</keyword>
<keyword evidence="2" id="KW-0472">Membrane</keyword>
<dbReference type="EMBL" id="JH668721">
    <property type="protein sequence ID" value="KAG6461108.1"/>
    <property type="molecule type" value="Genomic_DNA"/>
</dbReference>
<reference evidence="3" key="2">
    <citation type="submission" date="2020-12" db="EMBL/GenBank/DDBJ databases">
        <authorList>
            <person name="Kanost M."/>
        </authorList>
    </citation>
    <scope>NUCLEOTIDE SEQUENCE</scope>
</reference>
<evidence type="ECO:0000313" key="3">
    <source>
        <dbReference type="EMBL" id="KAG6461108.1"/>
    </source>
</evidence>
<keyword evidence="2" id="KW-0812">Transmembrane</keyword>
<feature type="region of interest" description="Disordered" evidence="1">
    <location>
        <begin position="1"/>
        <end position="35"/>
    </location>
</feature>
<gene>
    <name evidence="3" type="ORF">O3G_MSEX012425</name>
</gene>
<protein>
    <submittedName>
        <fullName evidence="3">Uncharacterized protein</fullName>
    </submittedName>
</protein>
<comment type="caution">
    <text evidence="3">The sequence shown here is derived from an EMBL/GenBank/DDBJ whole genome shotgun (WGS) entry which is preliminary data.</text>
</comment>
<accession>A0A921ZPK4</accession>
<evidence type="ECO:0000256" key="2">
    <source>
        <dbReference type="SAM" id="Phobius"/>
    </source>
</evidence>
<name>A0A921ZPK4_MANSE</name>
<proteinExistence type="predicted"/>
<reference evidence="3" key="1">
    <citation type="journal article" date="2016" name="Insect Biochem. Mol. Biol.">
        <title>Multifaceted biological insights from a draft genome sequence of the tobacco hornworm moth, Manduca sexta.</title>
        <authorList>
            <person name="Kanost M.R."/>
            <person name="Arrese E.L."/>
            <person name="Cao X."/>
            <person name="Chen Y.R."/>
            <person name="Chellapilla S."/>
            <person name="Goldsmith M.R."/>
            <person name="Grosse-Wilde E."/>
            <person name="Heckel D.G."/>
            <person name="Herndon N."/>
            <person name="Jiang H."/>
            <person name="Papanicolaou A."/>
            <person name="Qu J."/>
            <person name="Soulages J.L."/>
            <person name="Vogel H."/>
            <person name="Walters J."/>
            <person name="Waterhouse R.M."/>
            <person name="Ahn S.J."/>
            <person name="Almeida F.C."/>
            <person name="An C."/>
            <person name="Aqrawi P."/>
            <person name="Bretschneider A."/>
            <person name="Bryant W.B."/>
            <person name="Bucks S."/>
            <person name="Chao H."/>
            <person name="Chevignon G."/>
            <person name="Christen J.M."/>
            <person name="Clarke D.F."/>
            <person name="Dittmer N.T."/>
            <person name="Ferguson L.C.F."/>
            <person name="Garavelou S."/>
            <person name="Gordon K.H.J."/>
            <person name="Gunaratna R.T."/>
            <person name="Han Y."/>
            <person name="Hauser F."/>
            <person name="He Y."/>
            <person name="Heidel-Fischer H."/>
            <person name="Hirsh A."/>
            <person name="Hu Y."/>
            <person name="Jiang H."/>
            <person name="Kalra D."/>
            <person name="Klinner C."/>
            <person name="Konig C."/>
            <person name="Kovar C."/>
            <person name="Kroll A.R."/>
            <person name="Kuwar S.S."/>
            <person name="Lee S.L."/>
            <person name="Lehman R."/>
            <person name="Li K."/>
            <person name="Li Z."/>
            <person name="Liang H."/>
            <person name="Lovelace S."/>
            <person name="Lu Z."/>
            <person name="Mansfield J.H."/>
            <person name="McCulloch K.J."/>
            <person name="Mathew T."/>
            <person name="Morton B."/>
            <person name="Muzny D.M."/>
            <person name="Neunemann D."/>
            <person name="Ongeri F."/>
            <person name="Pauchet Y."/>
            <person name="Pu L.L."/>
            <person name="Pyrousis I."/>
            <person name="Rao X.J."/>
            <person name="Redding A."/>
            <person name="Roesel C."/>
            <person name="Sanchez-Gracia A."/>
            <person name="Schaack S."/>
            <person name="Shukla A."/>
            <person name="Tetreau G."/>
            <person name="Wang Y."/>
            <person name="Xiong G.H."/>
            <person name="Traut W."/>
            <person name="Walsh T.K."/>
            <person name="Worley K.C."/>
            <person name="Wu D."/>
            <person name="Wu W."/>
            <person name="Wu Y.Q."/>
            <person name="Zhang X."/>
            <person name="Zou Z."/>
            <person name="Zucker H."/>
            <person name="Briscoe A.D."/>
            <person name="Burmester T."/>
            <person name="Clem R.J."/>
            <person name="Feyereisen R."/>
            <person name="Grimmelikhuijzen C.J.P."/>
            <person name="Hamodrakas S.J."/>
            <person name="Hansson B.S."/>
            <person name="Huguet E."/>
            <person name="Jermiin L.S."/>
            <person name="Lan Q."/>
            <person name="Lehman H.K."/>
            <person name="Lorenzen M."/>
            <person name="Merzendorfer H."/>
            <person name="Michalopoulos I."/>
            <person name="Morton D.B."/>
            <person name="Muthukrishnan S."/>
            <person name="Oakeshott J.G."/>
            <person name="Palmer W."/>
            <person name="Park Y."/>
            <person name="Passarelli A.L."/>
            <person name="Rozas J."/>
            <person name="Schwartz L.M."/>
            <person name="Smith W."/>
            <person name="Southgate A."/>
            <person name="Vilcinskas A."/>
            <person name="Vogt R."/>
            <person name="Wang P."/>
            <person name="Werren J."/>
            <person name="Yu X.Q."/>
            <person name="Zhou J.J."/>
            <person name="Brown S.J."/>
            <person name="Scherer S.E."/>
            <person name="Richards S."/>
            <person name="Blissard G.W."/>
        </authorList>
    </citation>
    <scope>NUCLEOTIDE SEQUENCE</scope>
</reference>
<dbReference type="Proteomes" id="UP000791440">
    <property type="component" value="Unassembled WGS sequence"/>
</dbReference>
<dbReference type="OrthoDB" id="6372935at2759"/>
<sequence length="531" mass="61091">MFQYEYEKRPPSRDASDWRPVERGPRRPLPPRPVERVPAKPTVPLKVWVIASASCFAVCAALVLATVVITKWGTGEQYTTRELYIEPPEPIYSNLQKPEETDIDENIQVIQKLPLFKNIVANRENKSLLSKPQMHPLHEDIQHPERKIEKKDQPKINIEENLIPEFKPIDLNNQVKLPENFIKYKDSDYQEYYDDVNLYDDYIQSNTMTNYLIEKVQELHDWVTKDPDFELKNTTKRNYSNDFSQVLKALNSSLVEGDVSIIMRTLKDIYFGELSNTSHSVISNSSDLVSFGVLSLDVMLLHNIQMMAWESQESARIKMMRDPDVFAFNALFLDPNKMETMQNEIPHSKDFGHPKHPKQDIDEDDFGRNMFKNILDIGMSTARAALHLGKAYKNTRSLLNQMTKDVQLTRDVEGNTQVLNHLQTSFNGSVANSNEFYTELDCIWLLYCRNLVATSKLNPPYGTMARINGVALRMLAGDLSVDKAIDTILYETFTGWKDLKCNDMFPRCSKVNAAAVIMEKIVNPMKKHSRG</sequence>
<feature type="transmembrane region" description="Helical" evidence="2">
    <location>
        <begin position="47"/>
        <end position="69"/>
    </location>
</feature>
<feature type="compositionally biased region" description="Basic and acidic residues" evidence="1">
    <location>
        <begin position="1"/>
        <end position="25"/>
    </location>
</feature>
<organism evidence="3 4">
    <name type="scientific">Manduca sexta</name>
    <name type="common">Tobacco hawkmoth</name>
    <name type="synonym">Tobacco hornworm</name>
    <dbReference type="NCBI Taxonomy" id="7130"/>
    <lineage>
        <taxon>Eukaryota</taxon>
        <taxon>Metazoa</taxon>
        <taxon>Ecdysozoa</taxon>
        <taxon>Arthropoda</taxon>
        <taxon>Hexapoda</taxon>
        <taxon>Insecta</taxon>
        <taxon>Pterygota</taxon>
        <taxon>Neoptera</taxon>
        <taxon>Endopterygota</taxon>
        <taxon>Lepidoptera</taxon>
        <taxon>Glossata</taxon>
        <taxon>Ditrysia</taxon>
        <taxon>Bombycoidea</taxon>
        <taxon>Sphingidae</taxon>
        <taxon>Sphinginae</taxon>
        <taxon>Sphingini</taxon>
        <taxon>Manduca</taxon>
    </lineage>
</organism>
<evidence type="ECO:0000313" key="4">
    <source>
        <dbReference type="Proteomes" id="UP000791440"/>
    </source>
</evidence>
<evidence type="ECO:0000256" key="1">
    <source>
        <dbReference type="SAM" id="MobiDB-lite"/>
    </source>
</evidence>
<keyword evidence="2" id="KW-1133">Transmembrane helix</keyword>